<protein>
    <submittedName>
        <fullName evidence="1">Uncharacterized protein DUF3108</fullName>
    </submittedName>
</protein>
<dbReference type="Pfam" id="PF11306">
    <property type="entry name" value="DUF3108"/>
    <property type="match status" value="1"/>
</dbReference>
<organism evidence="1 2">
    <name type="scientific">Sediminitomix flava</name>
    <dbReference type="NCBI Taxonomy" id="379075"/>
    <lineage>
        <taxon>Bacteria</taxon>
        <taxon>Pseudomonadati</taxon>
        <taxon>Bacteroidota</taxon>
        <taxon>Cytophagia</taxon>
        <taxon>Cytophagales</taxon>
        <taxon>Flammeovirgaceae</taxon>
        <taxon>Sediminitomix</taxon>
    </lineage>
</organism>
<evidence type="ECO:0000313" key="1">
    <source>
        <dbReference type="EMBL" id="PWJ42931.1"/>
    </source>
</evidence>
<sequence length="278" mass="32331">MKKYSLFTFIVFISLGFNFIGSEAGRYPVDETIEFKNGEKYKYVISYAFWDAGEATIQLDKELAMVNDRPCYNVTVDGITTGIFGMTTIVKDKWQTFIDTAEIHPLKFYRDIKENSYTLKETTIFDHERKKATVEGNKKGKPYSGEYDIAKSSQDLISGYYYLRTLEYENFSKGDTIVMDAFFEDEAYEFKILYLGKEKVFSNFGRIESHIFSPIMPENALFRGVHPIKFWMTDDQYKVPIKVNAALIIGDVEINLVDYKKVYPEKLGKHKKKKKKKS</sequence>
<comment type="caution">
    <text evidence="1">The sequence shown here is derived from an EMBL/GenBank/DDBJ whole genome shotgun (WGS) entry which is preliminary data.</text>
</comment>
<evidence type="ECO:0000313" key="2">
    <source>
        <dbReference type="Proteomes" id="UP000245535"/>
    </source>
</evidence>
<dbReference type="AlphaFoldDB" id="A0A315ZBK9"/>
<proteinExistence type="predicted"/>
<name>A0A315ZBK9_SEDFL</name>
<accession>A0A315ZBK9</accession>
<dbReference type="OrthoDB" id="9808473at2"/>
<gene>
    <name evidence="1" type="ORF">BC781_102478</name>
</gene>
<dbReference type="InterPro" id="IPR021457">
    <property type="entry name" value="DUF3108"/>
</dbReference>
<reference evidence="1 2" key="1">
    <citation type="submission" date="2018-03" db="EMBL/GenBank/DDBJ databases">
        <title>Genomic Encyclopedia of Archaeal and Bacterial Type Strains, Phase II (KMG-II): from individual species to whole genera.</title>
        <authorList>
            <person name="Goeker M."/>
        </authorList>
    </citation>
    <scope>NUCLEOTIDE SEQUENCE [LARGE SCALE GENOMIC DNA]</scope>
    <source>
        <strain evidence="1 2">DSM 28229</strain>
    </source>
</reference>
<dbReference type="Proteomes" id="UP000245535">
    <property type="component" value="Unassembled WGS sequence"/>
</dbReference>
<dbReference type="EMBL" id="QGDO01000002">
    <property type="protein sequence ID" value="PWJ42931.1"/>
    <property type="molecule type" value="Genomic_DNA"/>
</dbReference>
<keyword evidence="2" id="KW-1185">Reference proteome</keyword>
<dbReference type="RefSeq" id="WP_109617050.1">
    <property type="nucleotide sequence ID" value="NZ_QGDO01000002.1"/>
</dbReference>